<organism evidence="2 3">
    <name type="scientific">Conexibacter stalactiti</name>
    <dbReference type="NCBI Taxonomy" id="1940611"/>
    <lineage>
        <taxon>Bacteria</taxon>
        <taxon>Bacillati</taxon>
        <taxon>Actinomycetota</taxon>
        <taxon>Thermoleophilia</taxon>
        <taxon>Solirubrobacterales</taxon>
        <taxon>Conexibacteraceae</taxon>
        <taxon>Conexibacter</taxon>
    </lineage>
</organism>
<dbReference type="Proteomes" id="UP001284601">
    <property type="component" value="Unassembled WGS sequence"/>
</dbReference>
<feature type="compositionally biased region" description="Pro residues" evidence="1">
    <location>
        <begin position="1"/>
        <end position="14"/>
    </location>
</feature>
<evidence type="ECO:0000313" key="3">
    <source>
        <dbReference type="Proteomes" id="UP001284601"/>
    </source>
</evidence>
<sequence>PAPALPAPQQPAPAPAGDGLPPQLPPAQPSYASASWTPSVYDSCPATVHERYSVIGPDGKRYPTWHPPTTIDPATGARCTFGHEHGRDPAGSDIGDWVADHLAAAGAEQYAGIPFGLATESLDVYAAANPGTRIRHEDNVGYKVDYENDVRLLAADGSSVGVTCDYLVSVHQGSHSPDALSNNVHELLYAVRCDDGTELVSDTISRFGPPGSYVRACDPATSVTTTDNGYPSGAGSRSIPDRACVEQTTLVRAGVTTSAWALYEKWSASNELRTADGRTLAAFDPAFGVFDPSRYANPGASTRLGRTLDLCWEVEGNGDRARSAACDGATAGGTLPSAYAFNDPRSPFDGTHRDVYLRETTLDNAGGARLYWTDPYGGNASTTPFPGALCQLVGDVDTTARPALQERVFGRNRPNDDEGVHAPN</sequence>
<accession>A0ABU4HZP1</accession>
<protein>
    <submittedName>
        <fullName evidence="2">Uncharacterized protein</fullName>
    </submittedName>
</protein>
<dbReference type="EMBL" id="JAWSTH010000185">
    <property type="protein sequence ID" value="MDW5598803.1"/>
    <property type="molecule type" value="Genomic_DNA"/>
</dbReference>
<proteinExistence type="predicted"/>
<name>A0ABU4HZP1_9ACTN</name>
<comment type="caution">
    <text evidence="2">The sequence shown here is derived from an EMBL/GenBank/DDBJ whole genome shotgun (WGS) entry which is preliminary data.</text>
</comment>
<reference evidence="3" key="1">
    <citation type="submission" date="2023-07" db="EMBL/GenBank/DDBJ databases">
        <title>Conexibacter stalactiti sp. nov., isolated from stalactites in a lava cave and emended description of the genus Conexibacter.</title>
        <authorList>
            <person name="Lee S.D."/>
        </authorList>
    </citation>
    <scope>NUCLEOTIDE SEQUENCE [LARGE SCALE GENOMIC DNA]</scope>
    <source>
        <strain evidence="3">KCTC 39840</strain>
    </source>
</reference>
<gene>
    <name evidence="2" type="ORF">R7226_30880</name>
</gene>
<evidence type="ECO:0000256" key="1">
    <source>
        <dbReference type="SAM" id="MobiDB-lite"/>
    </source>
</evidence>
<evidence type="ECO:0000313" key="2">
    <source>
        <dbReference type="EMBL" id="MDW5598803.1"/>
    </source>
</evidence>
<feature type="non-terminal residue" evidence="2">
    <location>
        <position position="1"/>
    </location>
</feature>
<feature type="region of interest" description="Disordered" evidence="1">
    <location>
        <begin position="1"/>
        <end position="32"/>
    </location>
</feature>
<keyword evidence="3" id="KW-1185">Reference proteome</keyword>